<dbReference type="STRING" id="1144275.COCOR_04178"/>
<dbReference type="InterPro" id="IPR005247">
    <property type="entry name" value="YbhB_YbcL/LppC-like"/>
</dbReference>
<dbReference type="SUPFAM" id="SSF49777">
    <property type="entry name" value="PEBP-like"/>
    <property type="match status" value="1"/>
</dbReference>
<dbReference type="OrthoDB" id="9797506at2"/>
<dbReference type="EMBL" id="CP003389">
    <property type="protein sequence ID" value="AFE10730.1"/>
    <property type="molecule type" value="Genomic_DNA"/>
</dbReference>
<organism evidence="2 3">
    <name type="scientific">Corallococcus coralloides (strain ATCC 25202 / DSM 2259 / NBRC 100086 / M2)</name>
    <name type="common">Myxococcus coralloides</name>
    <dbReference type="NCBI Taxonomy" id="1144275"/>
    <lineage>
        <taxon>Bacteria</taxon>
        <taxon>Pseudomonadati</taxon>
        <taxon>Myxococcota</taxon>
        <taxon>Myxococcia</taxon>
        <taxon>Myxococcales</taxon>
        <taxon>Cystobacterineae</taxon>
        <taxon>Myxococcaceae</taxon>
        <taxon>Corallococcus</taxon>
    </lineage>
</organism>
<dbReference type="InterPro" id="IPR036610">
    <property type="entry name" value="PEBP-like_sf"/>
</dbReference>
<keyword evidence="3" id="KW-1185">Reference proteome</keyword>
<reference evidence="3" key="2">
    <citation type="submission" date="2012-03" db="EMBL/GenBank/DDBJ databases">
        <title>Genome sequence of the fruiting myxobacterium Corallococcus coralloides DSM 2259.</title>
        <authorList>
            <person name="Huntley S."/>
            <person name="Zhang Y."/>
            <person name="Treuner-Lange A."/>
            <person name="Sensen C.W."/>
            <person name="Sogaard-Andersen L."/>
        </authorList>
    </citation>
    <scope>NUCLEOTIDE SEQUENCE [LARGE SCALE GENOMIC DNA]</scope>
    <source>
        <strain evidence="3">ATCC 25202 / DSM 2259 / NBRC 100086 / M2</strain>
    </source>
</reference>
<dbReference type="FunCoup" id="H8MYV2">
    <property type="interactions" value="59"/>
</dbReference>
<dbReference type="Pfam" id="PF01161">
    <property type="entry name" value="PBP"/>
    <property type="match status" value="1"/>
</dbReference>
<dbReference type="eggNOG" id="COG1881">
    <property type="taxonomic scope" value="Bacteria"/>
</dbReference>
<dbReference type="RefSeq" id="WP_014396989.1">
    <property type="nucleotide sequence ID" value="NC_017030.1"/>
</dbReference>
<evidence type="ECO:0000256" key="1">
    <source>
        <dbReference type="SAM" id="MobiDB-lite"/>
    </source>
</evidence>
<evidence type="ECO:0000313" key="2">
    <source>
        <dbReference type="EMBL" id="AFE10730.1"/>
    </source>
</evidence>
<feature type="region of interest" description="Disordered" evidence="1">
    <location>
        <begin position="19"/>
        <end position="47"/>
    </location>
</feature>
<dbReference type="InterPro" id="IPR008914">
    <property type="entry name" value="PEBP"/>
</dbReference>
<dbReference type="NCBIfam" id="TIGR00481">
    <property type="entry name" value="YbhB/YbcL family Raf kinase inhibitor-like protein"/>
    <property type="match status" value="1"/>
</dbReference>
<dbReference type="PANTHER" id="PTHR30289">
    <property type="entry name" value="UNCHARACTERIZED PROTEIN YBCL-RELATED"/>
    <property type="match status" value="1"/>
</dbReference>
<evidence type="ECO:0000313" key="3">
    <source>
        <dbReference type="Proteomes" id="UP000007587"/>
    </source>
</evidence>
<dbReference type="InParanoid" id="H8MYV2"/>
<dbReference type="Proteomes" id="UP000007587">
    <property type="component" value="Chromosome"/>
</dbReference>
<name>H8MYV2_CORCM</name>
<gene>
    <name evidence="2" type="primary">ybcL</name>
    <name evidence="2" type="ordered locus">COCOR_04178</name>
</gene>
<dbReference type="AlphaFoldDB" id="H8MYV2"/>
<sequence length="176" mass="18559">MKTNPYAALPVVPSFHVTSTDIQDGQPLHTDHRGAQSETGGKDISPQLSWSGFPAATKSFAVTVFDPDAPTPSGFWHWAVFNIPASVNALPRNAGSADGRLLPSGAVQLPNDARLAQYLGAAPPRGHGPHRYFVVVHALDVEALPIPAEATPAYLSFVLLGHTLARATIVPTSVTP</sequence>
<dbReference type="Gene3D" id="3.90.280.10">
    <property type="entry name" value="PEBP-like"/>
    <property type="match status" value="1"/>
</dbReference>
<dbReference type="PANTHER" id="PTHR30289:SF1">
    <property type="entry name" value="PEBP (PHOSPHATIDYLETHANOLAMINE-BINDING PROTEIN) FAMILY PROTEIN"/>
    <property type="match status" value="1"/>
</dbReference>
<dbReference type="HOGENOM" id="CLU_083918_2_1_7"/>
<dbReference type="KEGG" id="ccx:COCOR_04178"/>
<reference evidence="2 3" key="1">
    <citation type="journal article" date="2012" name="J. Bacteriol.">
        <title>Complete Genome Sequence of the Fruiting Myxobacterium Corallococcus coralloides DSM 2259.</title>
        <authorList>
            <person name="Huntley S."/>
            <person name="Zhang Y."/>
            <person name="Treuner-Lange A."/>
            <person name="Kneip S."/>
            <person name="Sensen C.W."/>
            <person name="Sogaard-Andersen L."/>
        </authorList>
    </citation>
    <scope>NUCLEOTIDE SEQUENCE [LARGE SCALE GENOMIC DNA]</scope>
    <source>
        <strain evidence="3">ATCC 25202 / DSM 2259 / NBRC 100086 / M2</strain>
    </source>
</reference>
<accession>H8MYV2</accession>
<dbReference type="CDD" id="cd00865">
    <property type="entry name" value="PEBP_bact_arch"/>
    <property type="match status" value="1"/>
</dbReference>
<proteinExistence type="predicted"/>
<protein>
    <submittedName>
        <fullName evidence="2">Phospholipid-binding protein</fullName>
    </submittedName>
</protein>